<keyword evidence="2" id="KW-1185">Reference proteome</keyword>
<dbReference type="Proteomes" id="UP000187012">
    <property type="component" value="Unassembled WGS sequence"/>
</dbReference>
<gene>
    <name evidence="1" type="ORF">BN2475_1250006</name>
</gene>
<sequence>MLAQGIGAHVGLLGLVEEKVDPPDRVGHAAGPGARRTGHQWRWPLAAQGGNETSAEVAVFFSQVLRTKGVGKRNDLVIPVLHGGWHTLAAKGWLHGIRDPYASVSQFGEPMNIALPLDQAQPRVQLLATAVKQPVNQGPVVRLTEHVM</sequence>
<evidence type="ECO:0000313" key="1">
    <source>
        <dbReference type="EMBL" id="SIT49063.1"/>
    </source>
</evidence>
<name>A0A1N7SNR4_9BURK</name>
<protein>
    <submittedName>
        <fullName evidence="1">Uncharacterized protein</fullName>
    </submittedName>
</protein>
<reference evidence="1 2" key="1">
    <citation type="submission" date="2016-12" db="EMBL/GenBank/DDBJ databases">
        <authorList>
            <person name="Song W.-J."/>
            <person name="Kurnit D.M."/>
        </authorList>
    </citation>
    <scope>NUCLEOTIDE SEQUENCE [LARGE SCALE GENOMIC DNA]</scope>
    <source>
        <strain evidence="1 2">STM7296</strain>
    </source>
</reference>
<accession>A0A1N7SNR4</accession>
<evidence type="ECO:0000313" key="2">
    <source>
        <dbReference type="Proteomes" id="UP000187012"/>
    </source>
</evidence>
<proteinExistence type="predicted"/>
<dbReference type="AlphaFoldDB" id="A0A1N7SNR4"/>
<dbReference type="EMBL" id="CYGX02000125">
    <property type="protein sequence ID" value="SIT49063.1"/>
    <property type="molecule type" value="Genomic_DNA"/>
</dbReference>
<organism evidence="1 2">
    <name type="scientific">Paraburkholderia ribeironis</name>
    <dbReference type="NCBI Taxonomy" id="1247936"/>
    <lineage>
        <taxon>Bacteria</taxon>
        <taxon>Pseudomonadati</taxon>
        <taxon>Pseudomonadota</taxon>
        <taxon>Betaproteobacteria</taxon>
        <taxon>Burkholderiales</taxon>
        <taxon>Burkholderiaceae</taxon>
        <taxon>Paraburkholderia</taxon>
    </lineage>
</organism>